<name>A0ABS1V9U0_9PROT</name>
<evidence type="ECO:0000256" key="1">
    <source>
        <dbReference type="SAM" id="Phobius"/>
    </source>
</evidence>
<keyword evidence="3" id="KW-1185">Reference proteome</keyword>
<organism evidence="2 3">
    <name type="scientific">Belnapia mucosa</name>
    <dbReference type="NCBI Taxonomy" id="2804532"/>
    <lineage>
        <taxon>Bacteria</taxon>
        <taxon>Pseudomonadati</taxon>
        <taxon>Pseudomonadota</taxon>
        <taxon>Alphaproteobacteria</taxon>
        <taxon>Acetobacterales</taxon>
        <taxon>Roseomonadaceae</taxon>
        <taxon>Belnapia</taxon>
    </lineage>
</organism>
<accession>A0ABS1V9U0</accession>
<comment type="caution">
    <text evidence="2">The sequence shown here is derived from an EMBL/GenBank/DDBJ whole genome shotgun (WGS) entry which is preliminary data.</text>
</comment>
<evidence type="ECO:0000313" key="3">
    <source>
        <dbReference type="Proteomes" id="UP000606490"/>
    </source>
</evidence>
<dbReference type="InterPro" id="IPR024399">
    <property type="entry name" value="DUF2628"/>
</dbReference>
<dbReference type="RefSeq" id="WP_202828157.1">
    <property type="nucleotide sequence ID" value="NZ_JAEUXJ010000014.1"/>
</dbReference>
<evidence type="ECO:0000313" key="2">
    <source>
        <dbReference type="EMBL" id="MBL6458418.1"/>
    </source>
</evidence>
<dbReference type="EMBL" id="JAEUXJ010000014">
    <property type="protein sequence ID" value="MBL6458418.1"/>
    <property type="molecule type" value="Genomic_DNA"/>
</dbReference>
<reference evidence="2 3" key="1">
    <citation type="submission" date="2021-01" db="EMBL/GenBank/DDBJ databases">
        <title>Belnapia mucosa sp. nov. and Belnapia arida sp. nov., isolated from the Tabernas Desert (Almeria, Spain).</title>
        <authorList>
            <person name="Molina-Menor E."/>
            <person name="Vidal-Verdu A."/>
            <person name="Calonge A."/>
            <person name="Satari L."/>
            <person name="Pereto Magraner J."/>
            <person name="Porcar Miralles M."/>
        </authorList>
    </citation>
    <scope>NUCLEOTIDE SEQUENCE [LARGE SCALE GENOMIC DNA]</scope>
    <source>
        <strain evidence="2 3">T6</strain>
    </source>
</reference>
<proteinExistence type="predicted"/>
<dbReference type="Pfam" id="PF10947">
    <property type="entry name" value="DUF2628"/>
    <property type="match status" value="1"/>
</dbReference>
<sequence length="122" mass="13522">MRVWTVHYPPADARPAGPEAGLPVLVPEGFAWLAFLFGLPWLLWHRLWWEALAYLGTMALLTALAPAQAATPAGLALHLLLGFHARDLWRAGLARRGWQEVRVVAERDADRALARVLEARAA</sequence>
<keyword evidence="1" id="KW-0812">Transmembrane</keyword>
<feature type="transmembrane region" description="Helical" evidence="1">
    <location>
        <begin position="51"/>
        <end position="70"/>
    </location>
</feature>
<feature type="transmembrane region" description="Helical" evidence="1">
    <location>
        <begin position="20"/>
        <end position="44"/>
    </location>
</feature>
<protein>
    <submittedName>
        <fullName evidence="2">DUF2628 domain-containing protein</fullName>
    </submittedName>
</protein>
<gene>
    <name evidence="2" type="ORF">JMJ55_24070</name>
</gene>
<dbReference type="Proteomes" id="UP000606490">
    <property type="component" value="Unassembled WGS sequence"/>
</dbReference>
<keyword evidence="1" id="KW-1133">Transmembrane helix</keyword>
<keyword evidence="1" id="KW-0472">Membrane</keyword>